<proteinExistence type="predicted"/>
<dbReference type="EMBL" id="BAAAKV010000059">
    <property type="protein sequence ID" value="GAA1189800.1"/>
    <property type="molecule type" value="Genomic_DNA"/>
</dbReference>
<dbReference type="PROSITE" id="PS51257">
    <property type="entry name" value="PROKAR_LIPOPROTEIN"/>
    <property type="match status" value="1"/>
</dbReference>
<reference evidence="2" key="1">
    <citation type="journal article" date="2019" name="Int. J. Syst. Evol. Microbiol.">
        <title>The Global Catalogue of Microorganisms (GCM) 10K type strain sequencing project: providing services to taxonomists for standard genome sequencing and annotation.</title>
        <authorList>
            <consortium name="The Broad Institute Genomics Platform"/>
            <consortium name="The Broad Institute Genome Sequencing Center for Infectious Disease"/>
            <person name="Wu L."/>
            <person name="Ma J."/>
        </authorList>
    </citation>
    <scope>NUCLEOTIDE SEQUENCE [LARGE SCALE GENOMIC DNA]</scope>
    <source>
        <strain evidence="2">JCM 12696</strain>
    </source>
</reference>
<dbReference type="RefSeq" id="WP_344281981.1">
    <property type="nucleotide sequence ID" value="NZ_BAAAKV010000059.1"/>
</dbReference>
<accession>A0ABP4FNX5</accession>
<evidence type="ECO:0000313" key="2">
    <source>
        <dbReference type="Proteomes" id="UP001501371"/>
    </source>
</evidence>
<evidence type="ECO:0000313" key="1">
    <source>
        <dbReference type="EMBL" id="GAA1189800.1"/>
    </source>
</evidence>
<keyword evidence="2" id="KW-1185">Reference proteome</keyword>
<dbReference type="Proteomes" id="UP001501371">
    <property type="component" value="Unassembled WGS sequence"/>
</dbReference>
<sequence>MNRACPPVPHHSSAACLTRRVLLSLRGAGGTAVVAEHVERARDPDAALAAIRILGADVVAPALLTNAAFHARDAEAVIRAFTVLPLPRTAPPPPPTGPEEPWLSAWHDWGTLTSLAVVAATASASLRVPRPAGPLAAAPAAASGTGWAVWSVMMSRLAPLALPGLDGPVHDAARASALELARGATRAVLRRDAATAARVIRWLAWLRADGVPLPLELGPLLGHVALMRGGDRPALDIAIARRLLIVPVASAPRRRAGSVPARLMPRLSWGRTP</sequence>
<comment type="caution">
    <text evidence="1">The sequence shown here is derived from an EMBL/GenBank/DDBJ whole genome shotgun (WGS) entry which is preliminary data.</text>
</comment>
<protein>
    <submittedName>
        <fullName evidence="1">Uncharacterized protein</fullName>
    </submittedName>
</protein>
<name>A0ABP4FNX5_9ACTN</name>
<organism evidence="1 2">
    <name type="scientific">Streptomyces hebeiensis</name>
    <dbReference type="NCBI Taxonomy" id="229486"/>
    <lineage>
        <taxon>Bacteria</taxon>
        <taxon>Bacillati</taxon>
        <taxon>Actinomycetota</taxon>
        <taxon>Actinomycetes</taxon>
        <taxon>Kitasatosporales</taxon>
        <taxon>Streptomycetaceae</taxon>
        <taxon>Streptomyces</taxon>
    </lineage>
</organism>
<gene>
    <name evidence="1" type="ORF">GCM10009654_54130</name>
</gene>